<comment type="caution">
    <text evidence="2">The sequence shown here is derived from an EMBL/GenBank/DDBJ whole genome shotgun (WGS) entry which is preliminary data.</text>
</comment>
<evidence type="ECO:0000313" key="3">
    <source>
        <dbReference type="Proteomes" id="UP001597044"/>
    </source>
</evidence>
<protein>
    <recommendedName>
        <fullName evidence="4">Outer membrane protein beta-barrel domain-containing protein</fullName>
    </recommendedName>
</protein>
<organism evidence="2 3">
    <name type="scientific">Paraperlucidibaca wandonensis</name>
    <dbReference type="NCBI Taxonomy" id="1268273"/>
    <lineage>
        <taxon>Bacteria</taxon>
        <taxon>Pseudomonadati</taxon>
        <taxon>Pseudomonadota</taxon>
        <taxon>Gammaproteobacteria</taxon>
        <taxon>Moraxellales</taxon>
        <taxon>Moraxellaceae</taxon>
        <taxon>Paraperlucidibaca</taxon>
    </lineage>
</organism>
<name>A0ABW3HJ97_9GAMM</name>
<feature type="signal peptide" evidence="1">
    <location>
        <begin position="1"/>
        <end position="20"/>
    </location>
</feature>
<proteinExistence type="predicted"/>
<evidence type="ECO:0000313" key="2">
    <source>
        <dbReference type="EMBL" id="MFD0950825.1"/>
    </source>
</evidence>
<evidence type="ECO:0008006" key="4">
    <source>
        <dbReference type="Google" id="ProtNLM"/>
    </source>
</evidence>
<dbReference type="EMBL" id="JBHTIT010000001">
    <property type="protein sequence ID" value="MFD0950825.1"/>
    <property type="molecule type" value="Genomic_DNA"/>
</dbReference>
<dbReference type="Gene3D" id="2.40.160.170">
    <property type="match status" value="1"/>
</dbReference>
<feature type="chain" id="PRO_5046872683" description="Outer membrane protein beta-barrel domain-containing protein" evidence="1">
    <location>
        <begin position="21"/>
        <end position="205"/>
    </location>
</feature>
<gene>
    <name evidence="2" type="ORF">ACFQ0F_10560</name>
</gene>
<keyword evidence="3" id="KW-1185">Reference proteome</keyword>
<sequence length="205" mass="21969">MRTLILSAIAIASFSSISHAATFGVTPQVGLAGAGATVQWGFNEYLALSAGYTGLDRSISDVKTDDATYDADISIKNPQLFVNWAPFGGHFRMSFGVVAQNSKVDLVGRDFDPASGVSSATVKAEFAQSIAPAFTLGWETPLDKVGFGYHFSIGAMYAGKPEVDANIQCTITCVGLEQDEERKIEDELSKYKVLPILQAGVLYRL</sequence>
<evidence type="ECO:0000256" key="1">
    <source>
        <dbReference type="SAM" id="SignalP"/>
    </source>
</evidence>
<accession>A0ABW3HJ97</accession>
<reference evidence="3" key="1">
    <citation type="journal article" date="2019" name="Int. J. Syst. Evol. Microbiol.">
        <title>The Global Catalogue of Microorganisms (GCM) 10K type strain sequencing project: providing services to taxonomists for standard genome sequencing and annotation.</title>
        <authorList>
            <consortium name="The Broad Institute Genomics Platform"/>
            <consortium name="The Broad Institute Genome Sequencing Center for Infectious Disease"/>
            <person name="Wu L."/>
            <person name="Ma J."/>
        </authorList>
    </citation>
    <scope>NUCLEOTIDE SEQUENCE [LARGE SCALE GENOMIC DNA]</scope>
    <source>
        <strain evidence="3">CCUG 63419</strain>
    </source>
</reference>
<dbReference type="Proteomes" id="UP001597044">
    <property type="component" value="Unassembled WGS sequence"/>
</dbReference>
<keyword evidence="1" id="KW-0732">Signal</keyword>
<dbReference type="RefSeq" id="WP_379071881.1">
    <property type="nucleotide sequence ID" value="NZ_JBHTIT010000001.1"/>
</dbReference>